<keyword evidence="1" id="KW-0812">Transmembrane</keyword>
<name>A0A109XVC9_ALCXX</name>
<reference evidence="3" key="1">
    <citation type="submission" date="2015-12" db="EMBL/GenBank/DDBJ databases">
        <title>FDA dAtabase for Regulatory Grade micrObial Sequences (FDA-ARGOS): Supporting development and validation of Infectious Disease Dx tests.</title>
        <authorList>
            <person name="Case J."/>
            <person name="Tallon L."/>
            <person name="Sadzewicz L."/>
            <person name="Sengamalay N."/>
            <person name="Ott S."/>
            <person name="Godinez A."/>
            <person name="Nagaraj S."/>
            <person name="Nadendla S."/>
            <person name="Sichtig H."/>
        </authorList>
    </citation>
    <scope>NUCLEOTIDE SEQUENCE [LARGE SCALE GENOMIC DNA]</scope>
    <source>
        <strain evidence="3">FDAARGOS_147</strain>
    </source>
</reference>
<feature type="transmembrane region" description="Helical" evidence="1">
    <location>
        <begin position="81"/>
        <end position="101"/>
    </location>
</feature>
<evidence type="ECO:0000313" key="2">
    <source>
        <dbReference type="EMBL" id="AMG35298.2"/>
    </source>
</evidence>
<organism evidence="2 3">
    <name type="scientific">Alcaligenes xylosoxydans xylosoxydans</name>
    <name type="common">Achromobacter xylosoxidans</name>
    <dbReference type="NCBI Taxonomy" id="85698"/>
    <lineage>
        <taxon>Bacteria</taxon>
        <taxon>Pseudomonadati</taxon>
        <taxon>Pseudomonadota</taxon>
        <taxon>Betaproteobacteria</taxon>
        <taxon>Burkholderiales</taxon>
        <taxon>Alcaligenaceae</taxon>
        <taxon>Achromobacter</taxon>
    </lineage>
</organism>
<dbReference type="Proteomes" id="UP000060602">
    <property type="component" value="Chromosome"/>
</dbReference>
<feature type="transmembrane region" description="Helical" evidence="1">
    <location>
        <begin position="140"/>
        <end position="157"/>
    </location>
</feature>
<keyword evidence="1" id="KW-0472">Membrane</keyword>
<accession>A0A109XVC9</accession>
<evidence type="ECO:0000313" key="3">
    <source>
        <dbReference type="Proteomes" id="UP000060602"/>
    </source>
</evidence>
<evidence type="ECO:0000256" key="1">
    <source>
        <dbReference type="SAM" id="Phobius"/>
    </source>
</evidence>
<dbReference type="AlphaFoldDB" id="A0A109XVC9"/>
<protein>
    <recommendedName>
        <fullName evidence="4">DMT family transporter</fullName>
    </recommendedName>
</protein>
<dbReference type="InterPro" id="IPR006750">
    <property type="entry name" value="YdcZ"/>
</dbReference>
<dbReference type="Pfam" id="PF04657">
    <property type="entry name" value="DMT_YdcZ"/>
    <property type="match status" value="1"/>
</dbReference>
<feature type="transmembrane region" description="Helical" evidence="1">
    <location>
        <begin position="45"/>
        <end position="66"/>
    </location>
</feature>
<dbReference type="EMBL" id="CP014060">
    <property type="protein sequence ID" value="AMG35298.2"/>
    <property type="molecule type" value="Genomic_DNA"/>
</dbReference>
<dbReference type="GO" id="GO:0005886">
    <property type="term" value="C:plasma membrane"/>
    <property type="evidence" value="ECO:0007669"/>
    <property type="project" value="TreeGrafter"/>
</dbReference>
<evidence type="ECO:0008006" key="4">
    <source>
        <dbReference type="Google" id="ProtNLM"/>
    </source>
</evidence>
<dbReference type="PANTHER" id="PTHR34821">
    <property type="entry name" value="INNER MEMBRANE PROTEIN YDCZ"/>
    <property type="match status" value="1"/>
</dbReference>
<feature type="transmembrane region" description="Helical" evidence="1">
    <location>
        <begin position="108"/>
        <end position="128"/>
    </location>
</feature>
<gene>
    <name evidence="2" type="ORF">AL504_04135</name>
</gene>
<feature type="transmembrane region" description="Helical" evidence="1">
    <location>
        <begin position="12"/>
        <end position="33"/>
    </location>
</feature>
<dbReference type="PANTHER" id="PTHR34821:SF2">
    <property type="entry name" value="INNER MEMBRANE PROTEIN YDCZ"/>
    <property type="match status" value="1"/>
</dbReference>
<proteinExistence type="predicted"/>
<sequence length="165" mass="16648">MPLEPEQALNNTTFYAIPAAVLAGALVPIQAGANAALGRHLGHPLWATMASLAISAVAAMAVMAFLRVPAPSFAEIGQLPWWGWTGGLAGVFYITAALILAPRLGAGAFLAAVIAGQMLAALLLDRYALVGFVGSALNPGRLAGAALIAGGALLMHLSNTPRAAA</sequence>
<keyword evidence="1" id="KW-1133">Transmembrane helix</keyword>